<protein>
    <submittedName>
        <fullName evidence="5">Transcriptional regulator</fullName>
    </submittedName>
</protein>
<dbReference type="InterPro" id="IPR036388">
    <property type="entry name" value="WH-like_DNA-bd_sf"/>
</dbReference>
<evidence type="ECO:0000256" key="3">
    <source>
        <dbReference type="ARBA" id="ARBA00023163"/>
    </source>
</evidence>
<keyword evidence="6" id="KW-1185">Reference proteome</keyword>
<dbReference type="AlphaFoldDB" id="A0A1B1Z591"/>
<sequence length="115" mass="13221">MSSEASKYGRKEDCPLTFALTLIGSKWRLPIIWALYQGKTLRYNELKRRVDGITNMVLSQSLKEMENQGLVVRKQYMEIPPRVEYSLTKAGEDLIPSLESLAKWGKAMQNKRIEG</sequence>
<dbReference type="PROSITE" id="PS51118">
    <property type="entry name" value="HTH_HXLR"/>
    <property type="match status" value="1"/>
</dbReference>
<name>A0A1B1Z591_9BACL</name>
<dbReference type="Pfam" id="PF01638">
    <property type="entry name" value="HxlR"/>
    <property type="match status" value="1"/>
</dbReference>
<organism evidence="5 6">
    <name type="scientific">Fictibacillus arsenicus</name>
    <dbReference type="NCBI Taxonomy" id="255247"/>
    <lineage>
        <taxon>Bacteria</taxon>
        <taxon>Bacillati</taxon>
        <taxon>Bacillota</taxon>
        <taxon>Bacilli</taxon>
        <taxon>Bacillales</taxon>
        <taxon>Fictibacillaceae</taxon>
        <taxon>Fictibacillus</taxon>
    </lineage>
</organism>
<proteinExistence type="predicted"/>
<evidence type="ECO:0000313" key="6">
    <source>
        <dbReference type="Proteomes" id="UP000077412"/>
    </source>
</evidence>
<dbReference type="KEGG" id="far:ABE41_011315"/>
<feature type="domain" description="HTH hxlR-type" evidence="4">
    <location>
        <begin position="14"/>
        <end position="113"/>
    </location>
</feature>
<evidence type="ECO:0000259" key="4">
    <source>
        <dbReference type="PROSITE" id="PS51118"/>
    </source>
</evidence>
<keyword evidence="2" id="KW-0238">DNA-binding</keyword>
<dbReference type="EMBL" id="CP016761">
    <property type="protein sequence ID" value="ANX12600.1"/>
    <property type="molecule type" value="Genomic_DNA"/>
</dbReference>
<keyword evidence="3" id="KW-0804">Transcription</keyword>
<keyword evidence="1" id="KW-0805">Transcription regulation</keyword>
<dbReference type="PANTHER" id="PTHR33204">
    <property type="entry name" value="TRANSCRIPTIONAL REGULATOR, MARR FAMILY"/>
    <property type="match status" value="1"/>
</dbReference>
<reference evidence="5 6" key="1">
    <citation type="submission" date="2016-08" db="EMBL/GenBank/DDBJ databases">
        <title>Complete genome sequence of Fictibacillus arsenicus G25-54, a strain with toxicity to nematodes and a potential arsenic-resistance activity.</title>
        <authorList>
            <person name="Zheng Z."/>
        </authorList>
    </citation>
    <scope>NUCLEOTIDE SEQUENCE [LARGE SCALE GENOMIC DNA]</scope>
    <source>
        <strain evidence="5 6">G25-54</strain>
    </source>
</reference>
<gene>
    <name evidence="5" type="ORF">ABE41_011315</name>
</gene>
<evidence type="ECO:0000256" key="1">
    <source>
        <dbReference type="ARBA" id="ARBA00023015"/>
    </source>
</evidence>
<dbReference type="Gene3D" id="1.10.10.10">
    <property type="entry name" value="Winged helix-like DNA-binding domain superfamily/Winged helix DNA-binding domain"/>
    <property type="match status" value="1"/>
</dbReference>
<dbReference type="OrthoDB" id="9791143at2"/>
<dbReference type="GO" id="GO:0003677">
    <property type="term" value="F:DNA binding"/>
    <property type="evidence" value="ECO:0007669"/>
    <property type="project" value="UniProtKB-KW"/>
</dbReference>
<dbReference type="InterPro" id="IPR002577">
    <property type="entry name" value="HTH_HxlR"/>
</dbReference>
<dbReference type="SUPFAM" id="SSF46785">
    <property type="entry name" value="Winged helix' DNA-binding domain"/>
    <property type="match status" value="1"/>
</dbReference>
<dbReference type="InterPro" id="IPR036390">
    <property type="entry name" value="WH_DNA-bd_sf"/>
</dbReference>
<dbReference type="RefSeq" id="WP_066290216.1">
    <property type="nucleotide sequence ID" value="NZ_CP016761.1"/>
</dbReference>
<evidence type="ECO:0000313" key="5">
    <source>
        <dbReference type="EMBL" id="ANX12600.1"/>
    </source>
</evidence>
<dbReference type="STRING" id="255247.ABE41_011315"/>
<evidence type="ECO:0000256" key="2">
    <source>
        <dbReference type="ARBA" id="ARBA00023125"/>
    </source>
</evidence>
<dbReference type="Proteomes" id="UP000077412">
    <property type="component" value="Chromosome"/>
</dbReference>
<accession>A0A1B1Z591</accession>